<evidence type="ECO:0000256" key="10">
    <source>
        <dbReference type="ARBA" id="ARBA00033064"/>
    </source>
</evidence>
<evidence type="ECO:0000256" key="6">
    <source>
        <dbReference type="ARBA" id="ARBA00022679"/>
    </source>
</evidence>
<dbReference type="CDD" id="cd13645">
    <property type="entry name" value="PBP2_HuPBGD_like"/>
    <property type="match status" value="1"/>
</dbReference>
<dbReference type="Gene3D" id="3.40.190.10">
    <property type="entry name" value="Periplasmic binding protein-like II"/>
    <property type="match status" value="2"/>
</dbReference>
<dbReference type="STRING" id="4829.A0A168NJY8"/>
<evidence type="ECO:0000259" key="11">
    <source>
        <dbReference type="Pfam" id="PF01379"/>
    </source>
</evidence>
<dbReference type="EMBL" id="LT553376">
    <property type="protein sequence ID" value="SAM00686.1"/>
    <property type="molecule type" value="Genomic_DNA"/>
</dbReference>
<sequence length="331" mass="35844">MSEQQQQQPRTFRIGTRKSQLAMVQTQLVCSTLESLYPQHKFEIVAMSTTGDRILDVALSKIGEKALFTKELEVALEDGRVDFVVHSLKDLPTTLPAGMYLGAVMERENPHDALVLSEKHKDATLASLPAGSVIGTSSLRRVAQLKRAYPHLVFTDVRGNLNTRLAKLDDPSGPYAGIVLAVAGLTRIHLAHRISHILTPAESLHAVSQGALGVECRENDQVCTDLIDSLNHTNTRLACTSERSLMRTLEGGCSVPIGVNSALDQQKHTLSLRGLVASLDGQNVVEHESSVALDPSVPLNQQYHLANQLGVDVANKLIELGAGAILKELAH</sequence>
<dbReference type="OMA" id="LWQANHI"/>
<dbReference type="GO" id="GO:0006782">
    <property type="term" value="P:protoporphyrinogen IX biosynthetic process"/>
    <property type="evidence" value="ECO:0007669"/>
    <property type="project" value="UniProtKB-UniPathway"/>
</dbReference>
<dbReference type="InterPro" id="IPR022417">
    <property type="entry name" value="Porphobilin_deaminase_N"/>
</dbReference>
<proteinExistence type="inferred from homology"/>
<dbReference type="PIRSF" id="PIRSF001438">
    <property type="entry name" value="4pyrrol_synth_OHMeBilane_synth"/>
    <property type="match status" value="1"/>
</dbReference>
<dbReference type="InterPro" id="IPR036803">
    <property type="entry name" value="Porphobilinogen_deaminase_C_sf"/>
</dbReference>
<dbReference type="InParanoid" id="A0A168NJY8"/>
<dbReference type="InterPro" id="IPR022419">
    <property type="entry name" value="Porphobilin_deaminase_cofac_BS"/>
</dbReference>
<accession>A0A168NJY8</accession>
<evidence type="ECO:0000256" key="8">
    <source>
        <dbReference type="ARBA" id="ARBA00023244"/>
    </source>
</evidence>
<reference evidence="13" key="1">
    <citation type="submission" date="2016-04" db="EMBL/GenBank/DDBJ databases">
        <authorList>
            <person name="Evans L.H."/>
            <person name="Alamgir A."/>
            <person name="Owens N."/>
            <person name="Weber N.D."/>
            <person name="Virtaneva K."/>
            <person name="Barbian K."/>
            <person name="Babar A."/>
            <person name="Rosenke K."/>
        </authorList>
    </citation>
    <scope>NUCLEOTIDE SEQUENCE [LARGE SCALE GENOMIC DNA]</scope>
    <source>
        <strain evidence="13">CBS 101.48</strain>
    </source>
</reference>
<evidence type="ECO:0000256" key="1">
    <source>
        <dbReference type="ARBA" id="ARBA00001916"/>
    </source>
</evidence>
<evidence type="ECO:0000256" key="3">
    <source>
        <dbReference type="ARBA" id="ARBA00005638"/>
    </source>
</evidence>
<dbReference type="AlphaFoldDB" id="A0A168NJY8"/>
<evidence type="ECO:0000313" key="14">
    <source>
        <dbReference type="Proteomes" id="UP000078561"/>
    </source>
</evidence>
<gene>
    <name evidence="13" type="primary">ABSGL_06402.1 scaffold 8296</name>
</gene>
<dbReference type="FunFam" id="3.40.190.10:FF:000005">
    <property type="entry name" value="Porphobilinogen deaminase"/>
    <property type="match status" value="1"/>
</dbReference>
<name>A0A168NJY8_ABSGL</name>
<dbReference type="Gene3D" id="3.30.160.40">
    <property type="entry name" value="Porphobilinogen deaminase, C-terminal domain"/>
    <property type="match status" value="1"/>
</dbReference>
<evidence type="ECO:0000256" key="5">
    <source>
        <dbReference type="ARBA" id="ARBA00016519"/>
    </source>
</evidence>
<dbReference type="OrthoDB" id="564646at2759"/>
<comment type="pathway">
    <text evidence="2">Porphyrin-containing compound metabolism; protoporphyrin-IX biosynthesis; coproporphyrinogen-III from 5-aminolevulinate: step 2/4.</text>
</comment>
<dbReference type="SUPFAM" id="SSF53850">
    <property type="entry name" value="Periplasmic binding protein-like II"/>
    <property type="match status" value="1"/>
</dbReference>
<evidence type="ECO:0000259" key="12">
    <source>
        <dbReference type="Pfam" id="PF03900"/>
    </source>
</evidence>
<protein>
    <recommendedName>
        <fullName evidence="5">Porphobilinogen deaminase</fullName>
        <ecNumber evidence="4">2.5.1.61</ecNumber>
    </recommendedName>
    <alternativeName>
        <fullName evidence="10">Hydroxymethylbilane synthase</fullName>
    </alternativeName>
    <alternativeName>
        <fullName evidence="9">Pre-uroporphyrinogen synthase</fullName>
    </alternativeName>
</protein>
<evidence type="ECO:0000313" key="13">
    <source>
        <dbReference type="EMBL" id="SAM00686.1"/>
    </source>
</evidence>
<evidence type="ECO:0000256" key="2">
    <source>
        <dbReference type="ARBA" id="ARBA00004735"/>
    </source>
</evidence>
<keyword evidence="8" id="KW-0627">Porphyrin biosynthesis</keyword>
<dbReference type="FunFam" id="3.30.160.40:FF:000002">
    <property type="entry name" value="Porphobilinogen deaminase"/>
    <property type="match status" value="1"/>
</dbReference>
<dbReference type="InterPro" id="IPR000860">
    <property type="entry name" value="HemC"/>
</dbReference>
<evidence type="ECO:0000256" key="7">
    <source>
        <dbReference type="ARBA" id="ARBA00023133"/>
    </source>
</evidence>
<dbReference type="FunFam" id="3.40.190.10:FF:000260">
    <property type="entry name" value="Porphobilinogen deaminase"/>
    <property type="match status" value="1"/>
</dbReference>
<evidence type="ECO:0000256" key="9">
    <source>
        <dbReference type="ARBA" id="ARBA00030685"/>
    </source>
</evidence>
<dbReference type="PROSITE" id="PS00533">
    <property type="entry name" value="PORPHOBILINOGEN_DEAM"/>
    <property type="match status" value="1"/>
</dbReference>
<dbReference type="Pfam" id="PF01379">
    <property type="entry name" value="Porphobil_deam"/>
    <property type="match status" value="1"/>
</dbReference>
<keyword evidence="6" id="KW-0808">Transferase</keyword>
<dbReference type="EC" id="2.5.1.61" evidence="4"/>
<feature type="domain" description="Porphobilinogen deaminase N-terminal" evidence="11">
    <location>
        <begin position="12"/>
        <end position="222"/>
    </location>
</feature>
<dbReference type="GO" id="GO:0005737">
    <property type="term" value="C:cytoplasm"/>
    <property type="evidence" value="ECO:0007669"/>
    <property type="project" value="TreeGrafter"/>
</dbReference>
<dbReference type="UniPathway" id="UPA00251">
    <property type="reaction ID" value="UER00319"/>
</dbReference>
<dbReference type="PANTHER" id="PTHR11557:SF0">
    <property type="entry name" value="PORPHOBILINOGEN DEAMINASE"/>
    <property type="match status" value="1"/>
</dbReference>
<keyword evidence="7" id="KW-0350">Heme biosynthesis</keyword>
<organism evidence="13">
    <name type="scientific">Absidia glauca</name>
    <name type="common">Pin mould</name>
    <dbReference type="NCBI Taxonomy" id="4829"/>
    <lineage>
        <taxon>Eukaryota</taxon>
        <taxon>Fungi</taxon>
        <taxon>Fungi incertae sedis</taxon>
        <taxon>Mucoromycota</taxon>
        <taxon>Mucoromycotina</taxon>
        <taxon>Mucoromycetes</taxon>
        <taxon>Mucorales</taxon>
        <taxon>Cunninghamellaceae</taxon>
        <taxon>Absidia</taxon>
    </lineage>
</organism>
<dbReference type="NCBIfam" id="TIGR00212">
    <property type="entry name" value="hemC"/>
    <property type="match status" value="1"/>
</dbReference>
<comment type="cofactor">
    <cofactor evidence="1">
        <name>dipyrromethane</name>
        <dbReference type="ChEBI" id="CHEBI:60342"/>
    </cofactor>
</comment>
<dbReference type="SUPFAM" id="SSF54782">
    <property type="entry name" value="Porphobilinogen deaminase (hydroxymethylbilane synthase), C-terminal domain"/>
    <property type="match status" value="1"/>
</dbReference>
<comment type="similarity">
    <text evidence="3">Belongs to the HMBS family.</text>
</comment>
<dbReference type="HAMAP" id="MF_00260">
    <property type="entry name" value="Porphobil_deam"/>
    <property type="match status" value="1"/>
</dbReference>
<dbReference type="GO" id="GO:0004418">
    <property type="term" value="F:hydroxymethylbilane synthase activity"/>
    <property type="evidence" value="ECO:0007669"/>
    <property type="project" value="UniProtKB-EC"/>
</dbReference>
<dbReference type="PRINTS" id="PR00151">
    <property type="entry name" value="PORPHBDMNASE"/>
</dbReference>
<dbReference type="FunCoup" id="A0A168NJY8">
    <property type="interactions" value="610"/>
</dbReference>
<dbReference type="PANTHER" id="PTHR11557">
    <property type="entry name" value="PORPHOBILINOGEN DEAMINASE"/>
    <property type="match status" value="1"/>
</dbReference>
<feature type="domain" description="Porphobilinogen deaminase C-terminal" evidence="12">
    <location>
        <begin position="237"/>
        <end position="318"/>
    </location>
</feature>
<dbReference type="Pfam" id="PF03900">
    <property type="entry name" value="Porphobil_deamC"/>
    <property type="match status" value="1"/>
</dbReference>
<dbReference type="InterPro" id="IPR022418">
    <property type="entry name" value="Porphobilinogen_deaminase_C"/>
</dbReference>
<keyword evidence="14" id="KW-1185">Reference proteome</keyword>
<dbReference type="Proteomes" id="UP000078561">
    <property type="component" value="Unassembled WGS sequence"/>
</dbReference>
<evidence type="ECO:0000256" key="4">
    <source>
        <dbReference type="ARBA" id="ARBA00012655"/>
    </source>
</evidence>